<dbReference type="Gene3D" id="3.40.30.10">
    <property type="entry name" value="Glutaredoxin"/>
    <property type="match status" value="1"/>
</dbReference>
<dbReference type="AlphaFoldDB" id="A0A433Q913"/>
<evidence type="ECO:0008006" key="3">
    <source>
        <dbReference type="Google" id="ProtNLM"/>
    </source>
</evidence>
<organism evidence="1 2">
    <name type="scientific">Jimgerdemannia flammicorona</name>
    <dbReference type="NCBI Taxonomy" id="994334"/>
    <lineage>
        <taxon>Eukaryota</taxon>
        <taxon>Fungi</taxon>
        <taxon>Fungi incertae sedis</taxon>
        <taxon>Mucoromycota</taxon>
        <taxon>Mucoromycotina</taxon>
        <taxon>Endogonomycetes</taxon>
        <taxon>Endogonales</taxon>
        <taxon>Endogonaceae</taxon>
        <taxon>Jimgerdemannia</taxon>
    </lineage>
</organism>
<dbReference type="Proteomes" id="UP000274822">
    <property type="component" value="Unassembled WGS sequence"/>
</dbReference>
<evidence type="ECO:0000313" key="1">
    <source>
        <dbReference type="EMBL" id="RUS26298.1"/>
    </source>
</evidence>
<dbReference type="InterPro" id="IPR036249">
    <property type="entry name" value="Thioredoxin-like_sf"/>
</dbReference>
<dbReference type="SUPFAM" id="SSF52833">
    <property type="entry name" value="Thioredoxin-like"/>
    <property type="match status" value="1"/>
</dbReference>
<proteinExistence type="predicted"/>
<accession>A0A433Q913</accession>
<gene>
    <name evidence="1" type="ORF">BC938DRAFT_470959</name>
</gene>
<sequence>MGVSITGSIPVLHIGDKHLTQSTPIIKYLGQELGKYLAKNIDAEFYLEQFADIANDWRVQWIRLFENNEDFNKKYAGQVPTHL</sequence>
<dbReference type="EMBL" id="RBNJ01010799">
    <property type="protein sequence ID" value="RUS26298.1"/>
    <property type="molecule type" value="Genomic_DNA"/>
</dbReference>
<reference evidence="1 2" key="1">
    <citation type="journal article" date="2018" name="New Phytol.">
        <title>Phylogenomics of Endogonaceae and evolution of mycorrhizas within Mucoromycota.</title>
        <authorList>
            <person name="Chang Y."/>
            <person name="Desiro A."/>
            <person name="Na H."/>
            <person name="Sandor L."/>
            <person name="Lipzen A."/>
            <person name="Clum A."/>
            <person name="Barry K."/>
            <person name="Grigoriev I.V."/>
            <person name="Martin F.M."/>
            <person name="Stajich J.E."/>
            <person name="Smith M.E."/>
            <person name="Bonito G."/>
            <person name="Spatafora J.W."/>
        </authorList>
    </citation>
    <scope>NUCLEOTIDE SEQUENCE [LARGE SCALE GENOMIC DNA]</scope>
    <source>
        <strain evidence="1 2">AD002</strain>
    </source>
</reference>
<dbReference type="Gene3D" id="1.20.1050.10">
    <property type="match status" value="1"/>
</dbReference>
<protein>
    <recommendedName>
        <fullName evidence="3">GST N-terminal domain-containing protein</fullName>
    </recommendedName>
</protein>
<evidence type="ECO:0000313" key="2">
    <source>
        <dbReference type="Proteomes" id="UP000274822"/>
    </source>
</evidence>
<comment type="caution">
    <text evidence="1">The sequence shown here is derived from an EMBL/GenBank/DDBJ whole genome shotgun (WGS) entry which is preliminary data.</text>
</comment>
<name>A0A433Q913_9FUNG</name>
<keyword evidence="2" id="KW-1185">Reference proteome</keyword>